<evidence type="ECO:0000313" key="1">
    <source>
        <dbReference type="EMBL" id="BAR63587.1"/>
    </source>
</evidence>
<organism evidence="1 2">
    <name type="scientific">Bradyrhizobium diazoefficiens</name>
    <dbReference type="NCBI Taxonomy" id="1355477"/>
    <lineage>
        <taxon>Bacteria</taxon>
        <taxon>Pseudomonadati</taxon>
        <taxon>Pseudomonadota</taxon>
        <taxon>Alphaproteobacteria</taxon>
        <taxon>Hyphomicrobiales</taxon>
        <taxon>Nitrobacteraceae</taxon>
        <taxon>Bradyrhizobium</taxon>
    </lineage>
</organism>
<reference evidence="1 2" key="1">
    <citation type="submission" date="2014-11" db="EMBL/GenBank/DDBJ databases">
        <title>Symbiosis island explosion on the genome of extra-slow-growing strains of soybean bradyrhizobia with massive insertion sequences.</title>
        <authorList>
            <person name="Iida T."/>
            <person name="Minamisawa K."/>
        </authorList>
    </citation>
    <scope>NUCLEOTIDE SEQUENCE [LARGE SCALE GENOMIC DNA]</scope>
    <source>
        <strain evidence="1 2">NK6</strain>
        <plasmid evidence="2">pNK6d DNA</plasmid>
    </source>
</reference>
<proteinExistence type="predicted"/>
<dbReference type="EMBL" id="AP014688">
    <property type="protein sequence ID" value="BAR63587.1"/>
    <property type="molecule type" value="Genomic_DNA"/>
</dbReference>
<evidence type="ECO:0000313" key="2">
    <source>
        <dbReference type="Proteomes" id="UP000063308"/>
    </source>
</evidence>
<accession>A0A0E4G1A3</accession>
<sequence length="133" mass="13931">MRTGLPTGVLLICASVLLAGPLIGQESGVIELQALHPLAADEAVEIQLVTGPLPRGARLEVMTEQGELLGTVRSLGIPNAPRGETATIPVPRAALVEGRLRLRMQIVQSGAAARPPQPSEIRQVNLVTVPASR</sequence>
<gene>
    <name evidence="1" type="ORF">NK6_d_28</name>
</gene>
<geneLocation type="plasmid" evidence="2">
    <name>pNK6d DNA</name>
</geneLocation>
<keyword evidence="1" id="KW-0614">Plasmid</keyword>
<dbReference type="AlphaFoldDB" id="A0A0E4G1A3"/>
<dbReference type="Proteomes" id="UP000063308">
    <property type="component" value="Plasmid pNK6d"/>
</dbReference>
<name>A0A0E4G1A3_9BRAD</name>
<protein>
    <submittedName>
        <fullName evidence="1">Uncharacterized protein</fullName>
    </submittedName>
</protein>